<dbReference type="EMBL" id="KZ293669">
    <property type="protein sequence ID" value="PBK89328.1"/>
    <property type="molecule type" value="Genomic_DNA"/>
</dbReference>
<dbReference type="AlphaFoldDB" id="A0A2H3DEP9"/>
<reference evidence="4" key="1">
    <citation type="journal article" date="2017" name="Nat. Ecol. Evol.">
        <title>Genome expansion and lineage-specific genetic innovations in the forest pathogenic fungi Armillaria.</title>
        <authorList>
            <person name="Sipos G."/>
            <person name="Prasanna A.N."/>
            <person name="Walter M.C."/>
            <person name="O'Connor E."/>
            <person name="Balint B."/>
            <person name="Krizsan K."/>
            <person name="Kiss B."/>
            <person name="Hess J."/>
            <person name="Varga T."/>
            <person name="Slot J."/>
            <person name="Riley R."/>
            <person name="Boka B."/>
            <person name="Rigling D."/>
            <person name="Barry K."/>
            <person name="Lee J."/>
            <person name="Mihaltcheva S."/>
            <person name="LaButti K."/>
            <person name="Lipzen A."/>
            <person name="Waldron R."/>
            <person name="Moloney N.M."/>
            <person name="Sperisen C."/>
            <person name="Kredics L."/>
            <person name="Vagvoelgyi C."/>
            <person name="Patrignani A."/>
            <person name="Fitzpatrick D."/>
            <person name="Nagy I."/>
            <person name="Doyle S."/>
            <person name="Anderson J.B."/>
            <person name="Grigoriev I.V."/>
            <person name="Gueldener U."/>
            <person name="Muensterkoetter M."/>
            <person name="Nagy L.G."/>
        </authorList>
    </citation>
    <scope>NUCLEOTIDE SEQUENCE [LARGE SCALE GENOMIC DNA]</scope>
    <source>
        <strain evidence="4">Ar21-2</strain>
    </source>
</reference>
<keyword evidence="4" id="KW-1185">Reference proteome</keyword>
<dbReference type="SFLD" id="SFLDS00005">
    <property type="entry name" value="Isoprenoid_Synthase_Type_I"/>
    <property type="match status" value="1"/>
</dbReference>
<name>A0A2H3DEP9_ARMGA</name>
<protein>
    <submittedName>
        <fullName evidence="3">Terpenoid synthase</fullName>
    </submittedName>
</protein>
<dbReference type="OMA" id="AHESICE"/>
<evidence type="ECO:0000313" key="3">
    <source>
        <dbReference type="EMBL" id="PBK89328.1"/>
    </source>
</evidence>
<dbReference type="InterPro" id="IPR008949">
    <property type="entry name" value="Isoprenoid_synthase_dom_sf"/>
</dbReference>
<dbReference type="Gene3D" id="1.10.600.10">
    <property type="entry name" value="Farnesyl Diphosphate Synthase"/>
    <property type="match status" value="1"/>
</dbReference>
<dbReference type="Proteomes" id="UP000217790">
    <property type="component" value="Unassembled WGS sequence"/>
</dbReference>
<dbReference type="SUPFAM" id="SSF48576">
    <property type="entry name" value="Terpenoid synthases"/>
    <property type="match status" value="1"/>
</dbReference>
<dbReference type="STRING" id="47427.A0A2H3DEP9"/>
<keyword evidence="2" id="KW-0456">Lyase</keyword>
<gene>
    <name evidence="3" type="ORF">ARMGADRAFT_1167625</name>
</gene>
<evidence type="ECO:0000256" key="1">
    <source>
        <dbReference type="ARBA" id="ARBA00007946"/>
    </source>
</evidence>
<accession>A0A2H3DEP9</accession>
<organism evidence="3 4">
    <name type="scientific">Armillaria gallica</name>
    <name type="common">Bulbous honey fungus</name>
    <name type="synonym">Armillaria bulbosa</name>
    <dbReference type="NCBI Taxonomy" id="47427"/>
    <lineage>
        <taxon>Eukaryota</taxon>
        <taxon>Fungi</taxon>
        <taxon>Dikarya</taxon>
        <taxon>Basidiomycota</taxon>
        <taxon>Agaricomycotina</taxon>
        <taxon>Agaricomycetes</taxon>
        <taxon>Agaricomycetidae</taxon>
        <taxon>Agaricales</taxon>
        <taxon>Marasmiineae</taxon>
        <taxon>Physalacriaceae</taxon>
        <taxon>Armillaria</taxon>
    </lineage>
</organism>
<evidence type="ECO:0000256" key="2">
    <source>
        <dbReference type="ARBA" id="ARBA00023239"/>
    </source>
</evidence>
<comment type="similarity">
    <text evidence="1">Belongs to the trichodiene synthase family.</text>
</comment>
<dbReference type="GO" id="GO:0016838">
    <property type="term" value="F:carbon-oxygen lyase activity, acting on phosphates"/>
    <property type="evidence" value="ECO:0007669"/>
    <property type="project" value="InterPro"/>
</dbReference>
<sequence length="341" mass="38699">MSLPLASSSHAGPQSRGVQPRLSALSNLAGRLLRHVKLPKRTYFQQESKQTAEDIIRTFVHHFDTSNLPSVSDPALEDLCIKEAKRRGYALDTFMPQLILGINITASAYHHLLNVNVKVYIVFFTAFVTYLDDAYPDDPDTRIGVPNFTKNFISSENQPSKMLSDLANLLAETYQLFGEVTSDFIVHSVFKFMTALVLEVRSKSEPTHKVDKYAVFLRELSGIADAYIMFIFPTELPYTVYIEAFPCLREVVCFMNDITSFYKEECAGENHNLVSLLAEARGEPKVKTLLHLVEKCMEAHDGTLLILLPHEEAHRLYEEFVSGYLAFYLGAKRYRLSELNL</sequence>
<proteinExistence type="inferred from homology"/>
<dbReference type="SFLD" id="SFLDG01021">
    <property type="entry name" value="Trichodiene_Synthase_Like"/>
    <property type="match status" value="1"/>
</dbReference>
<dbReference type="InterPro" id="IPR024652">
    <property type="entry name" value="Trichodiene_synth"/>
</dbReference>
<dbReference type="InParanoid" id="A0A2H3DEP9"/>
<evidence type="ECO:0000313" key="4">
    <source>
        <dbReference type="Proteomes" id="UP000217790"/>
    </source>
</evidence>
<dbReference type="OrthoDB" id="2998174at2759"/>
<dbReference type="Pfam" id="PF06330">
    <property type="entry name" value="TRI5"/>
    <property type="match status" value="1"/>
</dbReference>